<protein>
    <submittedName>
        <fullName evidence="2">Uncharacterized protein</fullName>
    </submittedName>
</protein>
<organism evidence="2">
    <name type="scientific">marine metagenome</name>
    <dbReference type="NCBI Taxonomy" id="408172"/>
    <lineage>
        <taxon>unclassified sequences</taxon>
        <taxon>metagenomes</taxon>
        <taxon>ecological metagenomes</taxon>
    </lineage>
</organism>
<dbReference type="Gene3D" id="3.30.420.380">
    <property type="match status" value="1"/>
</dbReference>
<sequence>MDQIIYVLSTHSLCTEGVALSRKDRNWKVSGEWPTEWKSSEREQEQDRSAKEGKQDDLETWAEAIEDYLDRHEWKDQSVVFLVPAEEIVSRKLSFPFRERRKIQQVLPFELENELLEELGEMRYSSDIRGIDPKSAEVLVLLIGTERVERLRRICLERDLVIRSIDCTAYALYRDLLGNDMPIGGRAKTAEDTGEEETVRFQVYIGGDEAFVNTIR</sequence>
<evidence type="ECO:0000256" key="1">
    <source>
        <dbReference type="SAM" id="MobiDB-lite"/>
    </source>
</evidence>
<reference evidence="2" key="1">
    <citation type="submission" date="2018-05" db="EMBL/GenBank/DDBJ databases">
        <authorList>
            <person name="Lanie J.A."/>
            <person name="Ng W.-L."/>
            <person name="Kazmierczak K.M."/>
            <person name="Andrzejewski T.M."/>
            <person name="Davidsen T.M."/>
            <person name="Wayne K.J."/>
            <person name="Tettelin H."/>
            <person name="Glass J.I."/>
            <person name="Rusch D."/>
            <person name="Podicherti R."/>
            <person name="Tsui H.-C.T."/>
            <person name="Winkler M.E."/>
        </authorList>
    </citation>
    <scope>NUCLEOTIDE SEQUENCE</scope>
</reference>
<dbReference type="SUPFAM" id="SSF53067">
    <property type="entry name" value="Actin-like ATPase domain"/>
    <property type="match status" value="1"/>
</dbReference>
<dbReference type="InterPro" id="IPR043129">
    <property type="entry name" value="ATPase_NBD"/>
</dbReference>
<proteinExistence type="predicted"/>
<feature type="non-terminal residue" evidence="2">
    <location>
        <position position="216"/>
    </location>
</feature>
<name>A0A382IT81_9ZZZZ</name>
<dbReference type="EMBL" id="UINC01069445">
    <property type="protein sequence ID" value="SVC02826.1"/>
    <property type="molecule type" value="Genomic_DNA"/>
</dbReference>
<gene>
    <name evidence="2" type="ORF">METZ01_LOCUS255680</name>
</gene>
<accession>A0A382IT81</accession>
<evidence type="ECO:0000313" key="2">
    <source>
        <dbReference type="EMBL" id="SVC02826.1"/>
    </source>
</evidence>
<feature type="region of interest" description="Disordered" evidence="1">
    <location>
        <begin position="36"/>
        <end position="56"/>
    </location>
</feature>
<dbReference type="AlphaFoldDB" id="A0A382IT81"/>
<feature type="compositionally biased region" description="Basic and acidic residues" evidence="1">
    <location>
        <begin position="38"/>
        <end position="56"/>
    </location>
</feature>